<sequence length="99" mass="11186">MSRCLERGQEVLITVKMHTGTESVFPGPTFPASQNTKLSFVASQHYKAPQATRAESEKCTAPTLQLNGMHQTIKRPIMWLRTRVELHLHRKSLAVDLTD</sequence>
<keyword evidence="2" id="KW-1185">Reference proteome</keyword>
<organism evidence="1 2">
    <name type="scientific">Pleuronectes platessa</name>
    <name type="common">European plaice</name>
    <dbReference type="NCBI Taxonomy" id="8262"/>
    <lineage>
        <taxon>Eukaryota</taxon>
        <taxon>Metazoa</taxon>
        <taxon>Chordata</taxon>
        <taxon>Craniata</taxon>
        <taxon>Vertebrata</taxon>
        <taxon>Euteleostomi</taxon>
        <taxon>Actinopterygii</taxon>
        <taxon>Neopterygii</taxon>
        <taxon>Teleostei</taxon>
        <taxon>Neoteleostei</taxon>
        <taxon>Acanthomorphata</taxon>
        <taxon>Carangaria</taxon>
        <taxon>Pleuronectiformes</taxon>
        <taxon>Pleuronectoidei</taxon>
        <taxon>Pleuronectidae</taxon>
        <taxon>Pleuronectes</taxon>
    </lineage>
</organism>
<protein>
    <submittedName>
        <fullName evidence="1">Uncharacterized protein</fullName>
    </submittedName>
</protein>
<evidence type="ECO:0000313" key="2">
    <source>
        <dbReference type="Proteomes" id="UP001153269"/>
    </source>
</evidence>
<dbReference type="EMBL" id="CADEAL010004126">
    <property type="protein sequence ID" value="CAB1452409.1"/>
    <property type="molecule type" value="Genomic_DNA"/>
</dbReference>
<evidence type="ECO:0000313" key="1">
    <source>
        <dbReference type="EMBL" id="CAB1452409.1"/>
    </source>
</evidence>
<dbReference type="AlphaFoldDB" id="A0A9N7VMT1"/>
<reference evidence="1" key="1">
    <citation type="submission" date="2020-03" db="EMBL/GenBank/DDBJ databases">
        <authorList>
            <person name="Weist P."/>
        </authorList>
    </citation>
    <scope>NUCLEOTIDE SEQUENCE</scope>
</reference>
<comment type="caution">
    <text evidence="1">The sequence shown here is derived from an EMBL/GenBank/DDBJ whole genome shotgun (WGS) entry which is preliminary data.</text>
</comment>
<gene>
    <name evidence="1" type="ORF">PLEPLA_LOCUS40149</name>
</gene>
<proteinExistence type="predicted"/>
<dbReference type="Proteomes" id="UP001153269">
    <property type="component" value="Unassembled WGS sequence"/>
</dbReference>
<name>A0A9N7VMT1_PLEPL</name>
<accession>A0A9N7VMT1</accession>